<evidence type="ECO:0000313" key="3">
    <source>
        <dbReference type="EMBL" id="CAK7226436.1"/>
    </source>
</evidence>
<keyword evidence="4" id="KW-1185">Reference proteome</keyword>
<feature type="compositionally biased region" description="Basic residues" evidence="1">
    <location>
        <begin position="336"/>
        <end position="348"/>
    </location>
</feature>
<feature type="region of interest" description="Disordered" evidence="1">
    <location>
        <begin position="430"/>
        <end position="468"/>
    </location>
</feature>
<feature type="compositionally biased region" description="Low complexity" evidence="1">
    <location>
        <begin position="538"/>
        <end position="551"/>
    </location>
</feature>
<feature type="compositionally biased region" description="Acidic residues" evidence="1">
    <location>
        <begin position="185"/>
        <end position="204"/>
    </location>
</feature>
<feature type="region of interest" description="Disordered" evidence="1">
    <location>
        <begin position="131"/>
        <end position="379"/>
    </location>
</feature>
<comment type="caution">
    <text evidence="3">The sequence shown here is derived from an EMBL/GenBank/DDBJ whole genome shotgun (WGS) entry which is preliminary data.</text>
</comment>
<feature type="compositionally biased region" description="Polar residues" evidence="1">
    <location>
        <begin position="498"/>
        <end position="508"/>
    </location>
</feature>
<feature type="compositionally biased region" description="Acidic residues" evidence="1">
    <location>
        <begin position="595"/>
        <end position="649"/>
    </location>
</feature>
<organism evidence="3 4">
    <name type="scientific">Sporothrix bragantina</name>
    <dbReference type="NCBI Taxonomy" id="671064"/>
    <lineage>
        <taxon>Eukaryota</taxon>
        <taxon>Fungi</taxon>
        <taxon>Dikarya</taxon>
        <taxon>Ascomycota</taxon>
        <taxon>Pezizomycotina</taxon>
        <taxon>Sordariomycetes</taxon>
        <taxon>Sordariomycetidae</taxon>
        <taxon>Ophiostomatales</taxon>
        <taxon>Ophiostomataceae</taxon>
        <taxon>Sporothrix</taxon>
    </lineage>
</organism>
<dbReference type="Pfam" id="PF24054">
    <property type="entry name" value="DUF7357"/>
    <property type="match status" value="1"/>
</dbReference>
<feature type="compositionally biased region" description="Acidic residues" evidence="1">
    <location>
        <begin position="552"/>
        <end position="561"/>
    </location>
</feature>
<gene>
    <name evidence="3" type="ORF">SBRCBS47491_006231</name>
</gene>
<feature type="region of interest" description="Disordered" evidence="1">
    <location>
        <begin position="498"/>
        <end position="571"/>
    </location>
</feature>
<dbReference type="EMBL" id="CAWUHC010000059">
    <property type="protein sequence ID" value="CAK7226436.1"/>
    <property type="molecule type" value="Genomic_DNA"/>
</dbReference>
<reference evidence="3 4" key="1">
    <citation type="submission" date="2024-01" db="EMBL/GenBank/DDBJ databases">
        <authorList>
            <person name="Allen C."/>
            <person name="Tagirdzhanova G."/>
        </authorList>
    </citation>
    <scope>NUCLEOTIDE SEQUENCE [LARGE SCALE GENOMIC DNA]</scope>
</reference>
<evidence type="ECO:0000256" key="1">
    <source>
        <dbReference type="SAM" id="MobiDB-lite"/>
    </source>
</evidence>
<accession>A0ABP0C3L0</accession>
<feature type="region of interest" description="Disordered" evidence="1">
    <location>
        <begin position="588"/>
        <end position="652"/>
    </location>
</feature>
<feature type="region of interest" description="Disordered" evidence="1">
    <location>
        <begin position="719"/>
        <end position="756"/>
    </location>
</feature>
<feature type="compositionally biased region" description="Acidic residues" evidence="1">
    <location>
        <begin position="161"/>
        <end position="175"/>
    </location>
</feature>
<feature type="compositionally biased region" description="Low complexity" evidence="1">
    <location>
        <begin position="314"/>
        <end position="335"/>
    </location>
</feature>
<evidence type="ECO:0000313" key="4">
    <source>
        <dbReference type="Proteomes" id="UP001642406"/>
    </source>
</evidence>
<sequence>MSDRPLRLRLHIQRNGLPDTRIVFLANATENTTVMQLLEQVNETVPLESPDWGLDDYAVELPSPSSTSSSSASPSKRFECLHYQLVAKLFDKDDEVFIRPLSSEDLKKLRIGGRHQISLDGKHLVDGVPFGRPLLKRPRGRPPVAIAPRKRARPSGNGLLEFEESEEEEEEDDDYGMQMVPYTTNEEEDEDEEYEDDEDVDVDADELRLLQEDAQTLSTRSASERIARNDNSGWSGFDNSSNVSDYNDFSKEGSDFDSDDDSDDDGKFHSLDSESASDSDSDSYDNQKDSGDESESESSDDEGPLEMSSKKPDQTPAPVPATAQPSTAPAPNQGKTRTKKRNARRRAKRAMDKAREQEADENGIADTAAATVPSTETSAEAVVQDIEKALAESPASFSRRLRLDMGAGRRLIASALGLGSSNKTALADLTKAQPVEQPKEQTVPAEQPLTNGVENKATPPPGHPDHWASRIDYTAVECCDANFELDKPSFPFVQQWHSIKGQNKQQKTGAAGHAGTKRKQDFAGATDESKPKKRAAPSTSSESSSDSSYDSSSEDSSDEEEAARKKTVTADDEDYIVSARSLFKKVINSNGLQGDDLDSDSDDSSFDGGDDDSESSSEEEDDESDGDEVVENGEDIDDVTTAAIEEEDLPPLPAEISSLPILEPGHAVEGMVVTWKNWVLSEQTNWQPQVADVTARIVSVRDEGKALEVVLAQRDRELDSKPAKQYDEETGERVYGRFDGPDMEDDEAEDAEDNGQRTVVLAELIEPRILKGV</sequence>
<feature type="compositionally biased region" description="Basic and acidic residues" evidence="1">
    <location>
        <begin position="719"/>
        <end position="740"/>
    </location>
</feature>
<proteinExistence type="predicted"/>
<dbReference type="InterPro" id="IPR055781">
    <property type="entry name" value="DUF7357"/>
</dbReference>
<feature type="compositionally biased region" description="Polar residues" evidence="1">
    <location>
        <begin position="229"/>
        <end position="247"/>
    </location>
</feature>
<feature type="compositionally biased region" description="Acidic residues" evidence="1">
    <location>
        <begin position="741"/>
        <end position="753"/>
    </location>
</feature>
<feature type="compositionally biased region" description="Acidic residues" evidence="1">
    <location>
        <begin position="292"/>
        <end position="304"/>
    </location>
</feature>
<protein>
    <recommendedName>
        <fullName evidence="2">DUF7357 domain-containing protein</fullName>
    </recommendedName>
</protein>
<feature type="domain" description="DUF7357" evidence="2">
    <location>
        <begin position="6"/>
        <end position="149"/>
    </location>
</feature>
<name>A0ABP0C3L0_9PEZI</name>
<evidence type="ECO:0000259" key="2">
    <source>
        <dbReference type="Pfam" id="PF24054"/>
    </source>
</evidence>
<feature type="compositionally biased region" description="Acidic residues" evidence="1">
    <location>
        <begin position="255"/>
        <end position="264"/>
    </location>
</feature>
<dbReference type="Proteomes" id="UP001642406">
    <property type="component" value="Unassembled WGS sequence"/>
</dbReference>